<proteinExistence type="predicted"/>
<sequence>MGVFKKLMEAERKYQAKISEWDDKAKKKGDEAKVKQADAKPESPGKPARKRWRDETSNERWLGIGKMFAGATIFYYAAVPMAVLFVILLFIGVGLWDFIVGLF</sequence>
<evidence type="ECO:0000256" key="1">
    <source>
        <dbReference type="SAM" id="MobiDB-lite"/>
    </source>
</evidence>
<organism evidence="3 4">
    <name type="scientific">Halobacillus seohaensis</name>
    <dbReference type="NCBI Taxonomy" id="447421"/>
    <lineage>
        <taxon>Bacteria</taxon>
        <taxon>Bacillati</taxon>
        <taxon>Bacillota</taxon>
        <taxon>Bacilli</taxon>
        <taxon>Bacillales</taxon>
        <taxon>Bacillaceae</taxon>
        <taxon>Halobacillus</taxon>
    </lineage>
</organism>
<keyword evidence="2" id="KW-0472">Membrane</keyword>
<protein>
    <submittedName>
        <fullName evidence="3">Uncharacterized protein</fullName>
    </submittedName>
</protein>
<keyword evidence="2" id="KW-0812">Transmembrane</keyword>
<name>A0ABW2ERA9_9BACI</name>
<feature type="compositionally biased region" description="Basic and acidic residues" evidence="1">
    <location>
        <begin position="24"/>
        <end position="43"/>
    </location>
</feature>
<feature type="transmembrane region" description="Helical" evidence="2">
    <location>
        <begin position="73"/>
        <end position="96"/>
    </location>
</feature>
<reference evidence="4" key="1">
    <citation type="journal article" date="2019" name="Int. J. Syst. Evol. Microbiol.">
        <title>The Global Catalogue of Microorganisms (GCM) 10K type strain sequencing project: providing services to taxonomists for standard genome sequencing and annotation.</title>
        <authorList>
            <consortium name="The Broad Institute Genomics Platform"/>
            <consortium name="The Broad Institute Genome Sequencing Center for Infectious Disease"/>
            <person name="Wu L."/>
            <person name="Ma J."/>
        </authorList>
    </citation>
    <scope>NUCLEOTIDE SEQUENCE [LARGE SCALE GENOMIC DNA]</scope>
    <source>
        <strain evidence="4">CGMCC 4.1621</strain>
    </source>
</reference>
<comment type="caution">
    <text evidence="3">The sequence shown here is derived from an EMBL/GenBank/DDBJ whole genome shotgun (WGS) entry which is preliminary data.</text>
</comment>
<keyword evidence="4" id="KW-1185">Reference proteome</keyword>
<gene>
    <name evidence="3" type="ORF">ACFQIC_19320</name>
</gene>
<evidence type="ECO:0000313" key="3">
    <source>
        <dbReference type="EMBL" id="MFC7063951.1"/>
    </source>
</evidence>
<evidence type="ECO:0000313" key="4">
    <source>
        <dbReference type="Proteomes" id="UP001596410"/>
    </source>
</evidence>
<dbReference type="EMBL" id="JBHSZV010000062">
    <property type="protein sequence ID" value="MFC7063951.1"/>
    <property type="molecule type" value="Genomic_DNA"/>
</dbReference>
<dbReference type="RefSeq" id="WP_204708424.1">
    <property type="nucleotide sequence ID" value="NZ_JBHSZV010000062.1"/>
</dbReference>
<keyword evidence="2" id="KW-1133">Transmembrane helix</keyword>
<dbReference type="Proteomes" id="UP001596410">
    <property type="component" value="Unassembled WGS sequence"/>
</dbReference>
<evidence type="ECO:0000256" key="2">
    <source>
        <dbReference type="SAM" id="Phobius"/>
    </source>
</evidence>
<accession>A0ABW2ERA9</accession>
<feature type="region of interest" description="Disordered" evidence="1">
    <location>
        <begin position="24"/>
        <end position="54"/>
    </location>
</feature>